<keyword evidence="4" id="KW-0812">Transmembrane</keyword>
<dbReference type="SUPFAM" id="SSF53933">
    <property type="entry name" value="Microbial ribonucleases"/>
    <property type="match status" value="1"/>
</dbReference>
<evidence type="ECO:0000313" key="6">
    <source>
        <dbReference type="Proteomes" id="UP000002007"/>
    </source>
</evidence>
<reference evidence="6" key="1">
    <citation type="journal article" date="2008" name="J. Bacteriol.">
        <title>Genome sequence of the fish pathogen Renibacterium salmoninarum suggests reductive evolution away from an environmental Arthrobacter ancestor.</title>
        <authorList>
            <person name="Wiens G.D."/>
            <person name="Rockey D.D."/>
            <person name="Wu Z."/>
            <person name="Chang J."/>
            <person name="Levy R."/>
            <person name="Crane S."/>
            <person name="Chen D.S."/>
            <person name="Capri G.R."/>
            <person name="Burnett J.R."/>
            <person name="Sudheesh P.S."/>
            <person name="Schipma M.J."/>
            <person name="Burd H."/>
            <person name="Bhattacharyya A."/>
            <person name="Rhodes L.D."/>
            <person name="Kaul R."/>
            <person name="Strom M.S."/>
        </authorList>
    </citation>
    <scope>NUCLEOTIDE SEQUENCE [LARGE SCALE GENOMIC DNA]</scope>
    <source>
        <strain evidence="6">ATCC 33209 / DSM 20767 / JCM 11484 / NBRC 15589 / NCIMB 2235</strain>
    </source>
</reference>
<sequence length="176" mass="18490">MTPKQAQRAQTTQRKKLAGLVAGLIALLLVVGGIFLFNKLTGHDDGAAAASSSTKNSAKASTSAKSSTKPTAASNAAANNPSKLPAVKASALPQEAQQTLALIAKGGPYPYDRDGINFGNFEGVLPKKSSGYYKEYTVKTPGSSDRGARRVIVGDGGEKYYTDDHYASFSFIQENQ</sequence>
<keyword evidence="4" id="KW-1133">Transmembrane helix</keyword>
<dbReference type="GO" id="GO:0003723">
    <property type="term" value="F:RNA binding"/>
    <property type="evidence" value="ECO:0007669"/>
    <property type="project" value="InterPro"/>
</dbReference>
<feature type="compositionally biased region" description="Low complexity" evidence="3">
    <location>
        <begin position="47"/>
        <end position="82"/>
    </location>
</feature>
<dbReference type="STRING" id="288705.RSal33209_0414"/>
<dbReference type="EC" id="3.1.27.3" evidence="5"/>
<dbReference type="eggNOG" id="COG4290">
    <property type="taxonomic scope" value="Bacteria"/>
</dbReference>
<keyword evidence="1" id="KW-0540">Nuclease</keyword>
<dbReference type="AlphaFoldDB" id="A9WLY7"/>
<name>A9WLY7_RENSM</name>
<evidence type="ECO:0000256" key="4">
    <source>
        <dbReference type="SAM" id="Phobius"/>
    </source>
</evidence>
<dbReference type="Pfam" id="PF00545">
    <property type="entry name" value="Ribonuclease"/>
    <property type="match status" value="1"/>
</dbReference>
<dbReference type="SMR" id="A9WLY7"/>
<evidence type="ECO:0000256" key="3">
    <source>
        <dbReference type="SAM" id="MobiDB-lite"/>
    </source>
</evidence>
<evidence type="ECO:0000256" key="2">
    <source>
        <dbReference type="ARBA" id="ARBA00022801"/>
    </source>
</evidence>
<keyword evidence="6" id="KW-1185">Reference proteome</keyword>
<organism evidence="5 6">
    <name type="scientific">Renibacterium salmoninarum (strain ATCC 33209 / DSM 20767 / JCM 11484 / NBRC 15589 / NCIMB 2235)</name>
    <dbReference type="NCBI Taxonomy" id="288705"/>
    <lineage>
        <taxon>Bacteria</taxon>
        <taxon>Bacillati</taxon>
        <taxon>Actinomycetota</taxon>
        <taxon>Actinomycetes</taxon>
        <taxon>Micrococcales</taxon>
        <taxon>Micrococcaceae</taxon>
        <taxon>Renibacterium</taxon>
    </lineage>
</organism>
<gene>
    <name evidence="5" type="ordered locus">RSal33209_0414</name>
</gene>
<protein>
    <submittedName>
        <fullName evidence="5">Guanyl-specific ribonuclease</fullName>
        <ecNumber evidence="5">3.1.27.3</ecNumber>
    </submittedName>
</protein>
<keyword evidence="2 5" id="KW-0378">Hydrolase</keyword>
<dbReference type="InterPro" id="IPR000026">
    <property type="entry name" value="N1-like"/>
</dbReference>
<accession>A9WLY7</accession>
<dbReference type="EMBL" id="CP000910">
    <property type="protein sequence ID" value="ABY22168.1"/>
    <property type="molecule type" value="Genomic_DNA"/>
</dbReference>
<evidence type="ECO:0000313" key="5">
    <source>
        <dbReference type="EMBL" id="ABY22168.1"/>
    </source>
</evidence>
<dbReference type="GO" id="GO:0016787">
    <property type="term" value="F:hydrolase activity"/>
    <property type="evidence" value="ECO:0007669"/>
    <property type="project" value="UniProtKB-KW"/>
</dbReference>
<proteinExistence type="predicted"/>
<evidence type="ECO:0000256" key="1">
    <source>
        <dbReference type="ARBA" id="ARBA00022722"/>
    </source>
</evidence>
<dbReference type="GO" id="GO:0004521">
    <property type="term" value="F:RNA endonuclease activity"/>
    <property type="evidence" value="ECO:0007669"/>
    <property type="project" value="InterPro"/>
</dbReference>
<feature type="transmembrane region" description="Helical" evidence="4">
    <location>
        <begin position="17"/>
        <end position="37"/>
    </location>
</feature>
<dbReference type="KEGG" id="rsa:RSal33209_0414"/>
<dbReference type="CDD" id="cd00607">
    <property type="entry name" value="RNase_Sa"/>
    <property type="match status" value="1"/>
</dbReference>
<feature type="region of interest" description="Disordered" evidence="3">
    <location>
        <begin position="46"/>
        <end position="91"/>
    </location>
</feature>
<dbReference type="Gene3D" id="3.10.450.30">
    <property type="entry name" value="Microbial ribonucleases"/>
    <property type="match status" value="1"/>
</dbReference>
<keyword evidence="4" id="KW-0472">Membrane</keyword>
<dbReference type="InterPro" id="IPR016191">
    <property type="entry name" value="Ribonuclease/ribotoxin"/>
</dbReference>
<dbReference type="RefSeq" id="WP_012243875.1">
    <property type="nucleotide sequence ID" value="NC_010168.1"/>
</dbReference>
<dbReference type="Proteomes" id="UP000002007">
    <property type="component" value="Chromosome"/>
</dbReference>
<dbReference type="HOGENOM" id="CLU_112496_0_2_11"/>